<keyword evidence="2" id="KW-1185">Reference proteome</keyword>
<dbReference type="GeneID" id="26040352"/>
<evidence type="ECO:0000313" key="2">
    <source>
        <dbReference type="Proteomes" id="UP000202282"/>
    </source>
</evidence>
<sequence length="55" mass="6084">MKGISNEGLIVPYVKIETGKDKGKYRVKAGKMKGKVISDAQRKAIEANKHKKGKK</sequence>
<dbReference type="RefSeq" id="YP_009168408.2">
    <property type="nucleotide sequence ID" value="NC_027988.2"/>
</dbReference>
<name>A0A0R6CHP1_9CAUD</name>
<evidence type="ECO:0000313" key="1">
    <source>
        <dbReference type="EMBL" id="AJT60785.2"/>
    </source>
</evidence>
<dbReference type="KEGG" id="vg:26040352"/>
<dbReference type="Proteomes" id="UP000202282">
    <property type="component" value="Segment"/>
</dbReference>
<reference evidence="1 2" key="1">
    <citation type="journal article" date="2015" name="Genome Announc.">
        <title>Complete Genome Sequence of Citrobacter Phage CVT22 Isolated from the Gut of the Formosan Subterranean Termite, Coptotermes formosanus Shiraki.</title>
        <authorList>
            <person name="Tikhe C.V."/>
            <person name="Martin T.M."/>
            <person name="Gissendanner C.R."/>
            <person name="Husseneder C."/>
        </authorList>
    </citation>
    <scope>NUCLEOTIDE SEQUENCE [LARGE SCALE GENOMIC DNA]</scope>
</reference>
<dbReference type="EMBL" id="KP774835">
    <property type="protein sequence ID" value="AJT60785.2"/>
    <property type="molecule type" value="Genomic_DNA"/>
</dbReference>
<organism evidence="1 2">
    <name type="scientific">Citrobacter phage CVT22</name>
    <dbReference type="NCBI Taxonomy" id="1622234"/>
    <lineage>
        <taxon>Viruses</taxon>
        <taxon>Duplodnaviria</taxon>
        <taxon>Heunggongvirae</taxon>
        <taxon>Uroviricota</taxon>
        <taxon>Caudoviricetes</taxon>
        <taxon>Zobellviridae</taxon>
        <taxon>Citrovirus</taxon>
        <taxon>Citrovirus coptotermitis</taxon>
    </lineage>
</organism>
<proteinExistence type="predicted"/>
<accession>A0A0R6CHP1</accession>
<protein>
    <submittedName>
        <fullName evidence="1">Uncharacterized protein</fullName>
    </submittedName>
</protein>